<dbReference type="Proteomes" id="UP001212263">
    <property type="component" value="Unassembled WGS sequence"/>
</dbReference>
<organism evidence="1 2">
    <name type="scientific">Odoribacter splanchnicus</name>
    <dbReference type="NCBI Taxonomy" id="28118"/>
    <lineage>
        <taxon>Bacteria</taxon>
        <taxon>Pseudomonadati</taxon>
        <taxon>Bacteroidota</taxon>
        <taxon>Bacteroidia</taxon>
        <taxon>Bacteroidales</taxon>
        <taxon>Odoribacteraceae</taxon>
        <taxon>Odoribacter</taxon>
    </lineage>
</organism>
<dbReference type="EMBL" id="JAQMRD010000017">
    <property type="protein sequence ID" value="MDB9223900.1"/>
    <property type="molecule type" value="Genomic_DNA"/>
</dbReference>
<comment type="caution">
    <text evidence="1">The sequence shown here is derived from an EMBL/GenBank/DDBJ whole genome shotgun (WGS) entry which is preliminary data.</text>
</comment>
<gene>
    <name evidence="1" type="ORF">PN645_12900</name>
</gene>
<dbReference type="RefSeq" id="WP_195426930.1">
    <property type="nucleotide sequence ID" value="NZ_JADNGC010000025.1"/>
</dbReference>
<name>A0AAW6FKA4_9BACT</name>
<reference evidence="1" key="1">
    <citation type="submission" date="2023-01" db="EMBL/GenBank/DDBJ databases">
        <title>Human gut microbiome strain richness.</title>
        <authorList>
            <person name="Chen-Liaw A."/>
        </authorList>
    </citation>
    <scope>NUCLEOTIDE SEQUENCE</scope>
    <source>
        <strain evidence="1">RTP21484st1_B7_RTP21484_190118</strain>
    </source>
</reference>
<protein>
    <submittedName>
        <fullName evidence="1">Uncharacterized protein</fullName>
    </submittedName>
</protein>
<accession>A0AAW6FKA4</accession>
<evidence type="ECO:0000313" key="1">
    <source>
        <dbReference type="EMBL" id="MDB9223900.1"/>
    </source>
</evidence>
<dbReference type="AlphaFoldDB" id="A0AAW6FKA4"/>
<proteinExistence type="predicted"/>
<evidence type="ECO:0000313" key="2">
    <source>
        <dbReference type="Proteomes" id="UP001212263"/>
    </source>
</evidence>
<sequence length="49" mass="5665">MSEKNGQFVILNVKLMKNRPEEKRLYWQTPAEVDLGNPVSLIYKTSGQL</sequence>